<accession>A0ABM8YET5</accession>
<dbReference type="Proteomes" id="UP000789423">
    <property type="component" value="Unassembled WGS sequence"/>
</dbReference>
<reference evidence="1 2" key="1">
    <citation type="submission" date="2021-10" db="EMBL/GenBank/DDBJ databases">
        <authorList>
            <person name="Criscuolo A."/>
        </authorList>
    </citation>
    <scope>NUCLEOTIDE SEQUENCE [LARGE SCALE GENOMIC DNA]</scope>
    <source>
        <strain evidence="2">CIP 111899</strain>
    </source>
</reference>
<sequence>MNNFNFLCEQFAAILKGKSKIDQGACSVSFHRNFKVLVQGKPSMSVIPAGVGFESLDQNGNALNLGEIAVLQEEIPSFMQSIVQQGIIVSALHNHWLYTNPLIMYVHVQSVEPPLNFAKKMANSFSVLSSYPVADNMG</sequence>
<evidence type="ECO:0000313" key="1">
    <source>
        <dbReference type="EMBL" id="CAG9614307.1"/>
    </source>
</evidence>
<gene>
    <name evidence="1" type="ORF">BACCIP111899_03534</name>
</gene>
<protein>
    <recommendedName>
        <fullName evidence="3">Methyltransferase</fullName>
    </recommendedName>
</protein>
<comment type="caution">
    <text evidence="1">The sequence shown here is derived from an EMBL/GenBank/DDBJ whole genome shotgun (WGS) entry which is preliminary data.</text>
</comment>
<dbReference type="InterPro" id="IPR011094">
    <property type="entry name" value="Uncharacterised_LppY/LpqO"/>
</dbReference>
<dbReference type="EMBL" id="CAKJTI010000025">
    <property type="protein sequence ID" value="CAG9614307.1"/>
    <property type="molecule type" value="Genomic_DNA"/>
</dbReference>
<dbReference type="RefSeq" id="WP_230576276.1">
    <property type="nucleotide sequence ID" value="NZ_CAKJTI010000025.1"/>
</dbReference>
<organism evidence="1 2">
    <name type="scientific">Bacillus rhizoplanae</name>
    <dbReference type="NCBI Taxonomy" id="2880966"/>
    <lineage>
        <taxon>Bacteria</taxon>
        <taxon>Bacillati</taxon>
        <taxon>Bacillota</taxon>
        <taxon>Bacilli</taxon>
        <taxon>Bacillales</taxon>
        <taxon>Bacillaceae</taxon>
        <taxon>Bacillus</taxon>
    </lineage>
</organism>
<evidence type="ECO:0008006" key="3">
    <source>
        <dbReference type="Google" id="ProtNLM"/>
    </source>
</evidence>
<proteinExistence type="predicted"/>
<keyword evidence="2" id="KW-1185">Reference proteome</keyword>
<name>A0ABM8YET5_9BACI</name>
<evidence type="ECO:0000313" key="2">
    <source>
        <dbReference type="Proteomes" id="UP000789423"/>
    </source>
</evidence>
<dbReference type="Pfam" id="PF07485">
    <property type="entry name" value="DUF1529"/>
    <property type="match status" value="1"/>
</dbReference>